<gene>
    <name evidence="1" type="ORF">SMD27_03155</name>
</gene>
<keyword evidence="1" id="KW-0378">Hydrolase</keyword>
<dbReference type="InterPro" id="IPR029033">
    <property type="entry name" value="His_PPase_superfam"/>
</dbReference>
<dbReference type="Gene3D" id="3.40.50.1240">
    <property type="entry name" value="Phosphoglycerate mutase-like"/>
    <property type="match status" value="1"/>
</dbReference>
<keyword evidence="2" id="KW-1185">Reference proteome</keyword>
<dbReference type="RefSeq" id="WP_320506874.1">
    <property type="nucleotide sequence ID" value="NZ_JAXCLW010000001.1"/>
</dbReference>
<dbReference type="SMART" id="SM00855">
    <property type="entry name" value="PGAM"/>
    <property type="match status" value="1"/>
</dbReference>
<organism evidence="1 2">
    <name type="scientific">Dongia soli</name>
    <dbReference type="NCBI Taxonomy" id="600628"/>
    <lineage>
        <taxon>Bacteria</taxon>
        <taxon>Pseudomonadati</taxon>
        <taxon>Pseudomonadota</taxon>
        <taxon>Alphaproteobacteria</taxon>
        <taxon>Rhodospirillales</taxon>
        <taxon>Dongiaceae</taxon>
        <taxon>Dongia</taxon>
    </lineage>
</organism>
<dbReference type="EMBL" id="JAXCLW010000001">
    <property type="protein sequence ID" value="MDY0881827.1"/>
    <property type="molecule type" value="Genomic_DNA"/>
</dbReference>
<dbReference type="SUPFAM" id="SSF53254">
    <property type="entry name" value="Phosphoglycerate mutase-like"/>
    <property type="match status" value="1"/>
</dbReference>
<reference evidence="1 2" key="1">
    <citation type="journal article" date="2016" name="Antonie Van Leeuwenhoek">
        <title>Dongia soli sp. nov., isolated from soil from Dokdo, Korea.</title>
        <authorList>
            <person name="Kim D.U."/>
            <person name="Lee H."/>
            <person name="Kim H."/>
            <person name="Kim S.G."/>
            <person name="Ka J.O."/>
        </authorList>
    </citation>
    <scope>NUCLEOTIDE SEQUENCE [LARGE SCALE GENOMIC DNA]</scope>
    <source>
        <strain evidence="1 2">D78</strain>
    </source>
</reference>
<evidence type="ECO:0000313" key="1">
    <source>
        <dbReference type="EMBL" id="MDY0881827.1"/>
    </source>
</evidence>
<sequence>MSADIYLLRHGETEWSQDGRLQGQLDSPLTDSGRRQARQLGALLTAHLAGGELRPGCQVSPLGRAQETANLIRAEAQGLLAPEQITEPRLSEIGFGDWEGLTFDEIEADWADLIDQYDDLGWLFDAPNGEGYERALARIRSWLDDQSGPVIAISHGLTSQLICCAYLGEPRSAVAGFTVEHGVIYRLRDGEIETIRG</sequence>
<dbReference type="Proteomes" id="UP001279642">
    <property type="component" value="Unassembled WGS sequence"/>
</dbReference>
<dbReference type="PANTHER" id="PTHR48100">
    <property type="entry name" value="BROAD-SPECIFICITY PHOSPHATASE YOR283W-RELATED"/>
    <property type="match status" value="1"/>
</dbReference>
<dbReference type="CDD" id="cd07067">
    <property type="entry name" value="HP_PGM_like"/>
    <property type="match status" value="1"/>
</dbReference>
<dbReference type="InterPro" id="IPR013078">
    <property type="entry name" value="His_Pase_superF_clade-1"/>
</dbReference>
<dbReference type="PIRSF" id="PIRSF000709">
    <property type="entry name" value="6PFK_2-Ptase"/>
    <property type="match status" value="1"/>
</dbReference>
<proteinExistence type="predicted"/>
<dbReference type="PANTHER" id="PTHR48100:SF59">
    <property type="entry name" value="ADENOSYLCOBALAMIN_ALPHA-RIBAZOLE PHOSPHATASE"/>
    <property type="match status" value="1"/>
</dbReference>
<dbReference type="Pfam" id="PF00300">
    <property type="entry name" value="His_Phos_1"/>
    <property type="match status" value="1"/>
</dbReference>
<evidence type="ECO:0000313" key="2">
    <source>
        <dbReference type="Proteomes" id="UP001279642"/>
    </source>
</evidence>
<name>A0ABU5E7G6_9PROT</name>
<dbReference type="GO" id="GO:0016787">
    <property type="term" value="F:hydrolase activity"/>
    <property type="evidence" value="ECO:0007669"/>
    <property type="project" value="UniProtKB-KW"/>
</dbReference>
<accession>A0ABU5E7G6</accession>
<protein>
    <submittedName>
        <fullName evidence="1">Histidine phosphatase family protein</fullName>
        <ecNumber evidence="1">3.1.3.-</ecNumber>
    </submittedName>
</protein>
<dbReference type="InterPro" id="IPR050275">
    <property type="entry name" value="PGM_Phosphatase"/>
</dbReference>
<dbReference type="EC" id="3.1.3.-" evidence="1"/>
<comment type="caution">
    <text evidence="1">The sequence shown here is derived from an EMBL/GenBank/DDBJ whole genome shotgun (WGS) entry which is preliminary data.</text>
</comment>